<evidence type="ECO:0000313" key="2">
    <source>
        <dbReference type="EMBL" id="SPD93757.1"/>
    </source>
</evidence>
<evidence type="ECO:0000256" key="1">
    <source>
        <dbReference type="SAM" id="Phobius"/>
    </source>
</evidence>
<evidence type="ECO:0000313" key="3">
    <source>
        <dbReference type="EMBL" id="SPE09413.1"/>
    </source>
</evidence>
<feature type="transmembrane region" description="Helical" evidence="1">
    <location>
        <begin position="30"/>
        <end position="49"/>
    </location>
</feature>
<feature type="transmembrane region" description="Helical" evidence="1">
    <location>
        <begin position="61"/>
        <end position="82"/>
    </location>
</feature>
<sequence length="83" mass="9647">MTRANLFKTIATMGLLGTIIYKVLTNARSVYIQIIQASILVTLWLVLVIDRYRHTRSKLYLKWDLFLVSVATLLIITIISFFR</sequence>
<gene>
    <name evidence="2" type="ORF">LES8486_01421</name>
    <name evidence="3" type="ORF">LES9216_01568</name>
</gene>
<keyword evidence="1" id="KW-1133">Transmembrane helix</keyword>
<protein>
    <submittedName>
        <fullName evidence="3">Uncharacterized protein</fullName>
    </submittedName>
</protein>
<name>A0A2N9KEZ1_9LACO</name>
<keyword evidence="1" id="KW-0812">Transmembrane</keyword>
<reference evidence="2 5" key="2">
    <citation type="submission" date="2018-02" db="EMBL/GenBank/DDBJ databases">
        <authorList>
            <person name="Rodrigo-Torres L."/>
            <person name="Arahal R. D."/>
            <person name="Lucena T."/>
        </authorList>
    </citation>
    <scope>NUCLEOTIDE SEQUENCE [LARGE SCALE GENOMIC DNA]</scope>
    <source>
        <strain evidence="2 5">CECT 8486</strain>
    </source>
</reference>
<keyword evidence="1" id="KW-0472">Membrane</keyword>
<proteinExistence type="predicted"/>
<keyword evidence="5" id="KW-1185">Reference proteome</keyword>
<reference evidence="3 4" key="1">
    <citation type="submission" date="2018-02" db="EMBL/GenBank/DDBJ databases">
        <authorList>
            <person name="Cohen D.B."/>
            <person name="Kent A.D."/>
        </authorList>
    </citation>
    <scope>NUCLEOTIDE SEQUENCE [LARGE SCALE GENOMIC DNA]</scope>
    <source>
        <strain evidence="3 4">CECT 9216</strain>
    </source>
</reference>
<evidence type="ECO:0000313" key="4">
    <source>
        <dbReference type="Proteomes" id="UP000237923"/>
    </source>
</evidence>
<dbReference type="Proteomes" id="UP000237923">
    <property type="component" value="Unassembled WGS sequence"/>
</dbReference>
<dbReference type="KEGG" id="lsu:A6B45_09200"/>
<accession>A0A2N9KEZ1</accession>
<dbReference type="Proteomes" id="UP000239237">
    <property type="component" value="Unassembled WGS sequence"/>
</dbReference>
<dbReference type="EMBL" id="OKQR01000002">
    <property type="protein sequence ID" value="SPD93757.1"/>
    <property type="molecule type" value="Genomic_DNA"/>
</dbReference>
<organism evidence="3 4">
    <name type="scientific">Leuconostoc suionicum</name>
    <dbReference type="NCBI Taxonomy" id="1511761"/>
    <lineage>
        <taxon>Bacteria</taxon>
        <taxon>Bacillati</taxon>
        <taxon>Bacillota</taxon>
        <taxon>Bacilli</taxon>
        <taxon>Lactobacillales</taxon>
        <taxon>Lactobacillaceae</taxon>
        <taxon>Leuconostoc</taxon>
    </lineage>
</organism>
<dbReference type="EMBL" id="OKQU01000002">
    <property type="protein sequence ID" value="SPE09413.1"/>
    <property type="molecule type" value="Genomic_DNA"/>
</dbReference>
<evidence type="ECO:0000313" key="5">
    <source>
        <dbReference type="Proteomes" id="UP000239237"/>
    </source>
</evidence>
<dbReference type="AlphaFoldDB" id="A0A2N9KEZ1"/>